<reference evidence="8" key="1">
    <citation type="journal article" date="2019" name="Int. J. Syst. Evol. Microbiol.">
        <title>The Global Catalogue of Microorganisms (GCM) 10K type strain sequencing project: providing services to taxonomists for standard genome sequencing and annotation.</title>
        <authorList>
            <consortium name="The Broad Institute Genomics Platform"/>
            <consortium name="The Broad Institute Genome Sequencing Center for Infectious Disease"/>
            <person name="Wu L."/>
            <person name="Ma J."/>
        </authorList>
    </citation>
    <scope>NUCLEOTIDE SEQUENCE [LARGE SCALE GENOMIC DNA]</scope>
    <source>
        <strain evidence="8">CGMCC 4.1530</strain>
    </source>
</reference>
<comment type="subcellular location">
    <subcellularLocation>
        <location evidence="1">Cell membrane</location>
        <topology evidence="1">Multi-pass membrane protein</topology>
    </subcellularLocation>
</comment>
<dbReference type="EMBL" id="JBHSUC010000003">
    <property type="protein sequence ID" value="MFC6361283.1"/>
    <property type="molecule type" value="Genomic_DNA"/>
</dbReference>
<keyword evidence="4 6" id="KW-1133">Transmembrane helix</keyword>
<dbReference type="InterPro" id="IPR018385">
    <property type="entry name" value="C4_dicarb_anaerob_car-like"/>
</dbReference>
<evidence type="ECO:0000256" key="5">
    <source>
        <dbReference type="ARBA" id="ARBA00023136"/>
    </source>
</evidence>
<accession>A0ABW1VMM6</accession>
<comment type="caution">
    <text evidence="7">The sequence shown here is derived from an EMBL/GenBank/DDBJ whole genome shotgun (WGS) entry which is preliminary data.</text>
</comment>
<gene>
    <name evidence="7" type="ORF">ACFP73_04100</name>
</gene>
<feature type="transmembrane region" description="Helical" evidence="6">
    <location>
        <begin position="121"/>
        <end position="140"/>
    </location>
</feature>
<evidence type="ECO:0000256" key="6">
    <source>
        <dbReference type="SAM" id="Phobius"/>
    </source>
</evidence>
<dbReference type="RefSeq" id="WP_212710554.1">
    <property type="nucleotide sequence ID" value="NZ_BAAAFW010000012.1"/>
</dbReference>
<evidence type="ECO:0000313" key="7">
    <source>
        <dbReference type="EMBL" id="MFC6361283.1"/>
    </source>
</evidence>
<dbReference type="Proteomes" id="UP001596215">
    <property type="component" value="Unassembled WGS sequence"/>
</dbReference>
<feature type="transmembrane region" description="Helical" evidence="6">
    <location>
        <begin position="7"/>
        <end position="27"/>
    </location>
</feature>
<feature type="transmembrane region" description="Helical" evidence="6">
    <location>
        <begin position="146"/>
        <end position="170"/>
    </location>
</feature>
<keyword evidence="5 6" id="KW-0472">Membrane</keyword>
<feature type="transmembrane region" description="Helical" evidence="6">
    <location>
        <begin position="385"/>
        <end position="402"/>
    </location>
</feature>
<feature type="transmembrane region" description="Helical" evidence="6">
    <location>
        <begin position="319"/>
        <end position="339"/>
    </location>
</feature>
<evidence type="ECO:0000256" key="2">
    <source>
        <dbReference type="ARBA" id="ARBA00022475"/>
    </source>
</evidence>
<keyword evidence="2" id="KW-1003">Cell membrane</keyword>
<feature type="transmembrane region" description="Helical" evidence="6">
    <location>
        <begin position="414"/>
        <end position="434"/>
    </location>
</feature>
<dbReference type="Pfam" id="PF03606">
    <property type="entry name" value="DcuC"/>
    <property type="match status" value="1"/>
</dbReference>
<organism evidence="7 8">
    <name type="scientific">Tatumella punctata</name>
    <dbReference type="NCBI Taxonomy" id="399969"/>
    <lineage>
        <taxon>Bacteria</taxon>
        <taxon>Pseudomonadati</taxon>
        <taxon>Pseudomonadota</taxon>
        <taxon>Gammaproteobacteria</taxon>
        <taxon>Enterobacterales</taxon>
        <taxon>Erwiniaceae</taxon>
        <taxon>Tatumella</taxon>
    </lineage>
</organism>
<protein>
    <submittedName>
        <fullName evidence="7">YfcC family protein</fullName>
    </submittedName>
</protein>
<feature type="transmembrane region" description="Helical" evidence="6">
    <location>
        <begin position="177"/>
        <end position="195"/>
    </location>
</feature>
<dbReference type="PANTHER" id="PTHR43652">
    <property type="entry name" value="BASIC AMINO ACID ANTIPORTER YFCC-RELATED"/>
    <property type="match status" value="1"/>
</dbReference>
<dbReference type="PANTHER" id="PTHR43652:SF6">
    <property type="entry name" value="ARGININE REPRESSOR"/>
    <property type="match status" value="1"/>
</dbReference>
<keyword evidence="8" id="KW-1185">Reference proteome</keyword>
<name>A0ABW1VMM6_9GAMM</name>
<evidence type="ECO:0000256" key="3">
    <source>
        <dbReference type="ARBA" id="ARBA00022692"/>
    </source>
</evidence>
<proteinExistence type="predicted"/>
<evidence type="ECO:0000256" key="4">
    <source>
        <dbReference type="ARBA" id="ARBA00022989"/>
    </source>
</evidence>
<evidence type="ECO:0000313" key="8">
    <source>
        <dbReference type="Proteomes" id="UP001596215"/>
    </source>
</evidence>
<dbReference type="InterPro" id="IPR051679">
    <property type="entry name" value="DASS-Related_Transporters"/>
</dbReference>
<feature type="transmembrane region" description="Helical" evidence="6">
    <location>
        <begin position="201"/>
        <end position="219"/>
    </location>
</feature>
<keyword evidence="3 6" id="KW-0812">Transmembrane</keyword>
<feature type="transmembrane region" description="Helical" evidence="6">
    <location>
        <begin position="263"/>
        <end position="285"/>
    </location>
</feature>
<feature type="transmembrane region" description="Helical" evidence="6">
    <location>
        <begin position="359"/>
        <end position="378"/>
    </location>
</feature>
<feature type="transmembrane region" description="Helical" evidence="6">
    <location>
        <begin position="79"/>
        <end position="100"/>
    </location>
</feature>
<sequence length="467" mass="50184">MKTFKFPSAYTILFMLIILVAALSWLIPAGQYQMVMNDTLGKTVPVAGTWQAVDPNPQGISDILLAPIDGLWDHRTGNAGAIDVALFILIIGGFLGVTNRTGAIDAGIQRVTLKLKGKEEWMIPILMGVFALGGTIYGMAEESLPFYSLLVPVMIAARFDPMVAAATVLLGAGIGTLGSTINPFSTVIAANAAGIPFTDGMLLRIIILISGWLTCVWWVRRYAIRIRNHPDLSVLADKAEENRRYFLAQQGDEPLAFTPVRKIILLLFAAAFVMMIYGVAVKGWWMGEISAMFLGAAIITGLIARISEEDFTTAFIDGARDLLGVALIIGIARGIVVVMDNGMITHTLLNMAEQLVTGLPPVVFINVTWLIEIVLSFLIPSSSGLAVLSMPVLAPLADFASIGRDLVVTVYQSASGLVNLITPTSGVVMGGLAIARIPYIRYLKWVAPLLAILVIMNIVMLSVSALL</sequence>
<feature type="transmembrane region" description="Helical" evidence="6">
    <location>
        <begin position="291"/>
        <end position="307"/>
    </location>
</feature>
<feature type="transmembrane region" description="Helical" evidence="6">
    <location>
        <begin position="446"/>
        <end position="466"/>
    </location>
</feature>
<evidence type="ECO:0000256" key="1">
    <source>
        <dbReference type="ARBA" id="ARBA00004651"/>
    </source>
</evidence>